<comment type="similarity">
    <text evidence="2 9">Belongs to the mitochondrial carrier (TC 2.A.29) family.</text>
</comment>
<feature type="transmembrane region" description="Helical" evidence="10">
    <location>
        <begin position="217"/>
        <end position="238"/>
    </location>
</feature>
<name>A0A8J8SVF9_HALGN</name>
<evidence type="ECO:0000256" key="3">
    <source>
        <dbReference type="ARBA" id="ARBA00022448"/>
    </source>
</evidence>
<keyword evidence="6 10" id="KW-1133">Transmembrane helix</keyword>
<dbReference type="SUPFAM" id="SSF103506">
    <property type="entry name" value="Mitochondrial carrier"/>
    <property type="match status" value="1"/>
</dbReference>
<feature type="transmembrane region" description="Helical" evidence="10">
    <location>
        <begin position="62"/>
        <end position="83"/>
    </location>
</feature>
<keyword evidence="4 8" id="KW-0812">Transmembrane</keyword>
<dbReference type="EMBL" id="RRYP01023812">
    <property type="protein sequence ID" value="TNV72170.1"/>
    <property type="molecule type" value="Genomic_DNA"/>
</dbReference>
<evidence type="ECO:0000256" key="7">
    <source>
        <dbReference type="ARBA" id="ARBA00023136"/>
    </source>
</evidence>
<evidence type="ECO:0000256" key="1">
    <source>
        <dbReference type="ARBA" id="ARBA00004141"/>
    </source>
</evidence>
<feature type="repeat" description="Solcar" evidence="8">
    <location>
        <begin position="168"/>
        <end position="246"/>
    </location>
</feature>
<evidence type="ECO:0000256" key="10">
    <source>
        <dbReference type="SAM" id="Phobius"/>
    </source>
</evidence>
<keyword evidence="7 8" id="KW-0472">Membrane</keyword>
<evidence type="ECO:0000313" key="12">
    <source>
        <dbReference type="Proteomes" id="UP000785679"/>
    </source>
</evidence>
<dbReference type="OrthoDB" id="250329at2759"/>
<gene>
    <name evidence="11" type="ORF">FGO68_gene11280</name>
</gene>
<keyword evidence="3 9" id="KW-0813">Transport</keyword>
<dbReference type="PANTHER" id="PTHR45683">
    <property type="entry name" value="MITOCHONDRIAL NICOTINAMIDE ADENINE DINUCLEOTIDE TRANSPORTER 1-RELATED-RELATED"/>
    <property type="match status" value="1"/>
</dbReference>
<comment type="caution">
    <text evidence="11">The sequence shown here is derived from an EMBL/GenBank/DDBJ whole genome shotgun (WGS) entry which is preliminary data.</text>
</comment>
<protein>
    <recommendedName>
        <fullName evidence="13">Mitochondrial carrier protein</fullName>
    </recommendedName>
</protein>
<dbReference type="PROSITE" id="PS50920">
    <property type="entry name" value="SOLCAR"/>
    <property type="match status" value="2"/>
</dbReference>
<dbReference type="InterPro" id="IPR018108">
    <property type="entry name" value="MCP_transmembrane"/>
</dbReference>
<dbReference type="AlphaFoldDB" id="A0A8J8SVF9"/>
<evidence type="ECO:0000256" key="5">
    <source>
        <dbReference type="ARBA" id="ARBA00022737"/>
    </source>
</evidence>
<accession>A0A8J8SVF9</accession>
<evidence type="ECO:0000256" key="6">
    <source>
        <dbReference type="ARBA" id="ARBA00022989"/>
    </source>
</evidence>
<dbReference type="GO" id="GO:0016020">
    <property type="term" value="C:membrane"/>
    <property type="evidence" value="ECO:0007669"/>
    <property type="project" value="UniProtKB-SubCell"/>
</dbReference>
<dbReference type="Pfam" id="PF00153">
    <property type="entry name" value="Mito_carr"/>
    <property type="match status" value="3"/>
</dbReference>
<dbReference type="InterPro" id="IPR044712">
    <property type="entry name" value="SLC25A32-like"/>
</dbReference>
<dbReference type="Gene3D" id="1.50.40.10">
    <property type="entry name" value="Mitochondrial carrier domain"/>
    <property type="match status" value="1"/>
</dbReference>
<evidence type="ECO:0008006" key="13">
    <source>
        <dbReference type="Google" id="ProtNLM"/>
    </source>
</evidence>
<dbReference type="InterPro" id="IPR023395">
    <property type="entry name" value="MCP_dom_sf"/>
</dbReference>
<dbReference type="GO" id="GO:0055085">
    <property type="term" value="P:transmembrane transport"/>
    <property type="evidence" value="ECO:0007669"/>
    <property type="project" value="InterPro"/>
</dbReference>
<feature type="transmembrane region" description="Helical" evidence="10">
    <location>
        <begin position="178"/>
        <end position="197"/>
    </location>
</feature>
<organism evidence="11 12">
    <name type="scientific">Halteria grandinella</name>
    <dbReference type="NCBI Taxonomy" id="5974"/>
    <lineage>
        <taxon>Eukaryota</taxon>
        <taxon>Sar</taxon>
        <taxon>Alveolata</taxon>
        <taxon>Ciliophora</taxon>
        <taxon>Intramacronucleata</taxon>
        <taxon>Spirotrichea</taxon>
        <taxon>Stichotrichia</taxon>
        <taxon>Sporadotrichida</taxon>
        <taxon>Halteriidae</taxon>
        <taxon>Halteria</taxon>
    </lineage>
</organism>
<dbReference type="GO" id="GO:0006862">
    <property type="term" value="P:nucleotide transport"/>
    <property type="evidence" value="ECO:0007669"/>
    <property type="project" value="InterPro"/>
</dbReference>
<evidence type="ECO:0000256" key="9">
    <source>
        <dbReference type="RuleBase" id="RU000488"/>
    </source>
</evidence>
<evidence type="ECO:0000256" key="2">
    <source>
        <dbReference type="ARBA" id="ARBA00006375"/>
    </source>
</evidence>
<evidence type="ECO:0000313" key="11">
    <source>
        <dbReference type="EMBL" id="TNV72170.1"/>
    </source>
</evidence>
<keyword evidence="12" id="KW-1185">Reference proteome</keyword>
<evidence type="ECO:0000256" key="8">
    <source>
        <dbReference type="PROSITE-ProRule" id="PRU00282"/>
    </source>
</evidence>
<reference evidence="11" key="1">
    <citation type="submission" date="2019-06" db="EMBL/GenBank/DDBJ databases">
        <authorList>
            <person name="Zheng W."/>
        </authorList>
    </citation>
    <scope>NUCLEOTIDE SEQUENCE</scope>
    <source>
        <strain evidence="11">QDHG01</strain>
    </source>
</reference>
<dbReference type="Proteomes" id="UP000785679">
    <property type="component" value="Unassembled WGS sequence"/>
</dbReference>
<comment type="subcellular location">
    <subcellularLocation>
        <location evidence="1">Membrane</location>
        <topology evidence="1">Multi-pass membrane protein</topology>
    </subcellularLocation>
</comment>
<sequence>MFKDVVQKEGIRNGLYKGYSASFYGSIMYGFIYFSLYKGLKVYLKENLGNESAEGRSAGMKAAIYASASTVAEILALCIYYPFELIKVRFMTMNDKYKYYSVTDAMYKISTTDPKGPIGLYRGVLTFFFTFMGQYTLQMTAYELISERIKDKPKYDEHGLLIPVDIYRENMHVIQSSIMSGAIAALFTNFLEVIVFRQQSGNGQSVAQILKEEGFNIFTKGITAKLLLTSCSSILFFMSMHHIGKAFNTNLSEAE</sequence>
<evidence type="ECO:0000256" key="4">
    <source>
        <dbReference type="ARBA" id="ARBA00022692"/>
    </source>
</evidence>
<proteinExistence type="inferred from homology"/>
<keyword evidence="5" id="KW-0677">Repeat</keyword>
<feature type="repeat" description="Solcar" evidence="8">
    <location>
        <begin position="60"/>
        <end position="148"/>
    </location>
</feature>
<feature type="transmembrane region" description="Helical" evidence="10">
    <location>
        <begin position="21"/>
        <end position="40"/>
    </location>
</feature>